<accession>A0A2M7W4V2</accession>
<evidence type="ECO:0000256" key="1">
    <source>
        <dbReference type="SAM" id="Phobius"/>
    </source>
</evidence>
<dbReference type="EMBL" id="PFQF01000010">
    <property type="protein sequence ID" value="PJA20866.1"/>
    <property type="molecule type" value="Genomic_DNA"/>
</dbReference>
<feature type="transmembrane region" description="Helical" evidence="1">
    <location>
        <begin position="44"/>
        <end position="66"/>
    </location>
</feature>
<gene>
    <name evidence="2" type="ORF">COX60_00495</name>
</gene>
<feature type="transmembrane region" description="Helical" evidence="1">
    <location>
        <begin position="12"/>
        <end position="32"/>
    </location>
</feature>
<protein>
    <submittedName>
        <fullName evidence="2">Uncharacterized protein</fullName>
    </submittedName>
</protein>
<dbReference type="AlphaFoldDB" id="A0A2M7W4V2"/>
<sequence length="80" mass="9619">MKIKKTTNRNIIFLIKNYWVETLLIISWLIIFNNDSIKIFGNKLAITEYYFVAIFIFSLMIISILIKQKLIPKYLFKNNK</sequence>
<organism evidence="2 3">
    <name type="scientific">Candidatus Berkelbacteria bacterium CG_4_10_14_0_2_um_filter_35_9_33_12</name>
    <dbReference type="NCBI Taxonomy" id="1974499"/>
    <lineage>
        <taxon>Bacteria</taxon>
        <taxon>Candidatus Berkelbacteria</taxon>
    </lineage>
</organism>
<dbReference type="Proteomes" id="UP000230137">
    <property type="component" value="Unassembled WGS sequence"/>
</dbReference>
<keyword evidence="1" id="KW-0812">Transmembrane</keyword>
<evidence type="ECO:0000313" key="3">
    <source>
        <dbReference type="Proteomes" id="UP000230137"/>
    </source>
</evidence>
<keyword evidence="1" id="KW-0472">Membrane</keyword>
<proteinExistence type="predicted"/>
<keyword evidence="1" id="KW-1133">Transmembrane helix</keyword>
<reference evidence="3" key="1">
    <citation type="submission" date="2017-09" db="EMBL/GenBank/DDBJ databases">
        <title>Depth-based differentiation of microbial function through sediment-hosted aquifers and enrichment of novel symbionts in the deep terrestrial subsurface.</title>
        <authorList>
            <person name="Probst A.J."/>
            <person name="Ladd B."/>
            <person name="Jarett J.K."/>
            <person name="Geller-Mcgrath D.E."/>
            <person name="Sieber C.M.K."/>
            <person name="Emerson J.B."/>
            <person name="Anantharaman K."/>
            <person name="Thomas B.C."/>
            <person name="Malmstrom R."/>
            <person name="Stieglmeier M."/>
            <person name="Klingl A."/>
            <person name="Woyke T."/>
            <person name="Ryan C.M."/>
            <person name="Banfield J.F."/>
        </authorList>
    </citation>
    <scope>NUCLEOTIDE SEQUENCE [LARGE SCALE GENOMIC DNA]</scope>
</reference>
<evidence type="ECO:0000313" key="2">
    <source>
        <dbReference type="EMBL" id="PJA20866.1"/>
    </source>
</evidence>
<comment type="caution">
    <text evidence="2">The sequence shown here is derived from an EMBL/GenBank/DDBJ whole genome shotgun (WGS) entry which is preliminary data.</text>
</comment>
<name>A0A2M7W4V2_9BACT</name>